<reference evidence="6" key="1">
    <citation type="submission" date="2021-02" db="EMBL/GenBank/DDBJ databases">
        <authorList>
            <person name="Dougan E. K."/>
            <person name="Rhodes N."/>
            <person name="Thang M."/>
            <person name="Chan C."/>
        </authorList>
    </citation>
    <scope>NUCLEOTIDE SEQUENCE</scope>
</reference>
<keyword evidence="1" id="KW-0677">Repeat</keyword>
<proteinExistence type="predicted"/>
<evidence type="ECO:0000256" key="1">
    <source>
        <dbReference type="ARBA" id="ARBA00022737"/>
    </source>
</evidence>
<evidence type="ECO:0000256" key="4">
    <source>
        <dbReference type="SAM" id="MobiDB-lite"/>
    </source>
</evidence>
<dbReference type="OrthoDB" id="446113at2759"/>
<dbReference type="InterPro" id="IPR012677">
    <property type="entry name" value="Nucleotide-bd_a/b_plait_sf"/>
</dbReference>
<evidence type="ECO:0000313" key="6">
    <source>
        <dbReference type="EMBL" id="CAE7669022.1"/>
    </source>
</evidence>
<dbReference type="EMBL" id="CAJNIZ010043793">
    <property type="protein sequence ID" value="CAE7669022.1"/>
    <property type="molecule type" value="Genomic_DNA"/>
</dbReference>
<evidence type="ECO:0000256" key="2">
    <source>
        <dbReference type="ARBA" id="ARBA00022884"/>
    </source>
</evidence>
<name>A0A812WA64_SYMPI</name>
<dbReference type="PROSITE" id="PS50102">
    <property type="entry name" value="RRM"/>
    <property type="match status" value="1"/>
</dbReference>
<keyword evidence="7" id="KW-1185">Reference proteome</keyword>
<dbReference type="PRINTS" id="PR00961">
    <property type="entry name" value="HUDSXLRNA"/>
</dbReference>
<dbReference type="Gene3D" id="3.30.70.330">
    <property type="match status" value="3"/>
</dbReference>
<evidence type="ECO:0000313" key="7">
    <source>
        <dbReference type="Proteomes" id="UP000649617"/>
    </source>
</evidence>
<dbReference type="InterPro" id="IPR035979">
    <property type="entry name" value="RBD_domain_sf"/>
</dbReference>
<evidence type="ECO:0000259" key="5">
    <source>
        <dbReference type="PROSITE" id="PS50102"/>
    </source>
</evidence>
<sequence length="423" mass="44901">MAAAIYDTVHIGSLPPGTTDASIRQIFGQYAPIHITNILESAPGQAVEALVGVGKEASAWLVQNLNGNIPQGMSTPVTIQMMPSELQHEKKESAPDQGYQMVQSPGQAQASAPHSGHSMYVEGIPEGFSEENVRQIFGQYATIVSVKFVPAGKGASQSWLLECGRAEEAKYFLDTLNGNIPQGLQQPVAIRPGSGPTEDPHSMQLVPIQGKGKSKADIPQLTLYVTGLPANSTEDSLRDFFVQYGDVYSSKVLPPSGKSTRAGFIRMAQVEAEWAIENLNNFQPEGYPGPLTVTYPKDHSDKGKGKGYQFDASSMSNGGAAFGKGDYADSFKGDAGKSWGGEKGESWGNGTDVKSVFNSGPKGMWSSKGAPQGKEKGWGKDKGMDKGKSAKSEMAGWDGNYGGCWGKGGGKTFAKGKSKKGPY</sequence>
<comment type="caution">
    <text evidence="6">The sequence shown here is derived from an EMBL/GenBank/DDBJ whole genome shotgun (WGS) entry which is preliminary data.</text>
</comment>
<organism evidence="6 7">
    <name type="scientific">Symbiodinium pilosum</name>
    <name type="common">Dinoflagellate</name>
    <dbReference type="NCBI Taxonomy" id="2952"/>
    <lineage>
        <taxon>Eukaryota</taxon>
        <taxon>Sar</taxon>
        <taxon>Alveolata</taxon>
        <taxon>Dinophyceae</taxon>
        <taxon>Suessiales</taxon>
        <taxon>Symbiodiniaceae</taxon>
        <taxon>Symbiodinium</taxon>
    </lineage>
</organism>
<accession>A0A812WA64</accession>
<evidence type="ECO:0000256" key="3">
    <source>
        <dbReference type="PROSITE-ProRule" id="PRU00176"/>
    </source>
</evidence>
<protein>
    <submittedName>
        <fullName evidence="6">Elavl4 protein</fullName>
    </submittedName>
</protein>
<dbReference type="Pfam" id="PF00076">
    <property type="entry name" value="RRM_1"/>
    <property type="match status" value="1"/>
</dbReference>
<dbReference type="GO" id="GO:0003723">
    <property type="term" value="F:RNA binding"/>
    <property type="evidence" value="ECO:0007669"/>
    <property type="project" value="UniProtKB-UniRule"/>
</dbReference>
<feature type="domain" description="RRM" evidence="5">
    <location>
        <begin position="221"/>
        <end position="298"/>
    </location>
</feature>
<dbReference type="AlphaFoldDB" id="A0A812WA64"/>
<keyword evidence="2 3" id="KW-0694">RNA-binding</keyword>
<gene>
    <name evidence="6" type="primary">elavl4</name>
    <name evidence="6" type="ORF">SPIL2461_LOCUS18399</name>
</gene>
<feature type="region of interest" description="Disordered" evidence="4">
    <location>
        <begin position="360"/>
        <end position="392"/>
    </location>
</feature>
<dbReference type="Proteomes" id="UP000649617">
    <property type="component" value="Unassembled WGS sequence"/>
</dbReference>
<dbReference type="GO" id="GO:1990904">
    <property type="term" value="C:ribonucleoprotein complex"/>
    <property type="evidence" value="ECO:0007669"/>
    <property type="project" value="InterPro"/>
</dbReference>
<feature type="compositionally biased region" description="Basic and acidic residues" evidence="4">
    <location>
        <begin position="373"/>
        <end position="391"/>
    </location>
</feature>
<dbReference type="PANTHER" id="PTHR24012">
    <property type="entry name" value="RNA BINDING PROTEIN"/>
    <property type="match status" value="1"/>
</dbReference>
<dbReference type="SMART" id="SM00360">
    <property type="entry name" value="RRM"/>
    <property type="match status" value="3"/>
</dbReference>
<dbReference type="InterPro" id="IPR002343">
    <property type="entry name" value="Hud_Sxl_RNA"/>
</dbReference>
<dbReference type="SUPFAM" id="SSF54928">
    <property type="entry name" value="RNA-binding domain, RBD"/>
    <property type="match status" value="2"/>
</dbReference>
<dbReference type="CDD" id="cd00590">
    <property type="entry name" value="RRM_SF"/>
    <property type="match status" value="1"/>
</dbReference>
<dbReference type="InterPro" id="IPR000504">
    <property type="entry name" value="RRM_dom"/>
</dbReference>